<dbReference type="GO" id="GO:0005923">
    <property type="term" value="C:bicellular tight junction"/>
    <property type="evidence" value="ECO:0007669"/>
    <property type="project" value="UniProtKB-SubCell"/>
</dbReference>
<feature type="compositionally biased region" description="Polar residues" evidence="50">
    <location>
        <begin position="674"/>
        <end position="689"/>
    </location>
</feature>
<dbReference type="SMART" id="SM00072">
    <property type="entry name" value="GuKc"/>
    <property type="match status" value="1"/>
</dbReference>
<dbReference type="InterPro" id="IPR036020">
    <property type="entry name" value="WW_dom_sf"/>
</dbReference>
<feature type="domain" description="PDZ" evidence="54">
    <location>
        <begin position="797"/>
        <end position="887"/>
    </location>
</feature>
<feature type="transmembrane region" description="Helical" evidence="51">
    <location>
        <begin position="2007"/>
        <end position="2025"/>
    </location>
</feature>
<dbReference type="SMART" id="SM00456">
    <property type="entry name" value="WW"/>
    <property type="match status" value="2"/>
</dbReference>
<dbReference type="GO" id="GO:0001750">
    <property type="term" value="C:photoreceptor outer segment"/>
    <property type="evidence" value="ECO:0007669"/>
    <property type="project" value="UniProtKB-SubCell"/>
</dbReference>
<comment type="catalytic activity">
    <reaction evidence="38">
        <text>hexadecanoyl-CoA + 2 NADPH + 2 H(+) = hexadecan-1-ol + 2 NADP(+) + CoA</text>
        <dbReference type="Rhea" id="RHEA:36315"/>
        <dbReference type="ChEBI" id="CHEBI:15378"/>
        <dbReference type="ChEBI" id="CHEBI:16125"/>
        <dbReference type="ChEBI" id="CHEBI:57287"/>
        <dbReference type="ChEBI" id="CHEBI:57379"/>
        <dbReference type="ChEBI" id="CHEBI:57783"/>
        <dbReference type="ChEBI" id="CHEBI:58349"/>
        <dbReference type="EC" id="1.2.1.84"/>
    </reaction>
    <physiologicalReaction direction="left-to-right" evidence="38">
        <dbReference type="Rhea" id="RHEA:36316"/>
    </physiologicalReaction>
</comment>
<feature type="region of interest" description="Disordered" evidence="50">
    <location>
        <begin position="1480"/>
        <end position="1551"/>
    </location>
</feature>
<dbReference type="PROSITE" id="PS50020">
    <property type="entry name" value="WW_DOMAIN_2"/>
    <property type="match status" value="2"/>
</dbReference>
<feature type="region of interest" description="Disordered" evidence="50">
    <location>
        <begin position="892"/>
        <end position="932"/>
    </location>
</feature>
<dbReference type="GO" id="GO:0102965">
    <property type="term" value="F:alcohol-forming long-chain fatty acyl-CoA reductase activity"/>
    <property type="evidence" value="ECO:0007669"/>
    <property type="project" value="UniProtKB-EC"/>
</dbReference>
<evidence type="ECO:0000256" key="29">
    <source>
        <dbReference type="ARBA" id="ARBA00023140"/>
    </source>
</evidence>
<keyword evidence="17" id="KW-0677">Repeat</keyword>
<comment type="caution">
    <text evidence="55">The sequence shown here is derived from an EMBL/GenBank/DDBJ whole genome shotgun (WGS) entry which is preliminary data.</text>
</comment>
<dbReference type="PROSITE" id="PS01159">
    <property type="entry name" value="WW_DOMAIN_1"/>
    <property type="match status" value="2"/>
</dbReference>
<dbReference type="FunFam" id="2.30.42.10:FF:000155">
    <property type="entry name" value="membrane-associated guanylate kinase, WW and PDZ domain-containing protein 2 isoform X4"/>
    <property type="match status" value="1"/>
</dbReference>
<dbReference type="EC" id="1.2.1.84" evidence="9"/>
<evidence type="ECO:0000259" key="54">
    <source>
        <dbReference type="PROSITE" id="PS50106"/>
    </source>
</evidence>
<evidence type="ECO:0000256" key="24">
    <source>
        <dbReference type="ARBA" id="ARBA00022989"/>
    </source>
</evidence>
<dbReference type="InterPro" id="IPR036034">
    <property type="entry name" value="PDZ_sf"/>
</dbReference>
<evidence type="ECO:0000256" key="38">
    <source>
        <dbReference type="ARBA" id="ARBA00048521"/>
    </source>
</evidence>
<comment type="catalytic activity">
    <reaction evidence="35">
        <text>(9Z,12Z)-octadecadienoyl-CoA + 2 NADPH + 2 H(+) = (9Z,12Z)-octadecadien-1-ol + 2 NADP(+) + CoA</text>
        <dbReference type="Rhea" id="RHEA:36363"/>
        <dbReference type="ChEBI" id="CHEBI:15378"/>
        <dbReference type="ChEBI" id="CHEBI:57287"/>
        <dbReference type="ChEBI" id="CHEBI:57383"/>
        <dbReference type="ChEBI" id="CHEBI:57783"/>
        <dbReference type="ChEBI" id="CHEBI:58349"/>
        <dbReference type="ChEBI" id="CHEBI:73534"/>
    </reaction>
    <physiologicalReaction direction="left-to-right" evidence="35">
        <dbReference type="Rhea" id="RHEA:36364"/>
    </physiologicalReaction>
</comment>
<dbReference type="CDD" id="cd06731">
    <property type="entry name" value="PDZ1_MAGI-1_3-like"/>
    <property type="match status" value="1"/>
</dbReference>
<dbReference type="Pfam" id="PF00397">
    <property type="entry name" value="WW"/>
    <property type="match status" value="1"/>
</dbReference>
<gene>
    <name evidence="55" type="ORF">WMY93_020852</name>
</gene>
<keyword evidence="18" id="KW-0547">Nucleotide-binding</keyword>
<keyword evidence="19" id="KW-0967">Endosome</keyword>
<feature type="compositionally biased region" description="Basic and acidic residues" evidence="50">
    <location>
        <begin position="1372"/>
        <end position="1385"/>
    </location>
</feature>
<dbReference type="GO" id="GO:0045202">
    <property type="term" value="C:synapse"/>
    <property type="evidence" value="ECO:0007669"/>
    <property type="project" value="UniProtKB-SubCell"/>
</dbReference>
<comment type="function">
    <text evidence="34">Catalyzes the reduction of saturated and unsaturated C16 or C18 fatty acyl-CoA to fatty alcohols. It plays an essential role in the production of ether lipids/plasmalogens which synthesis requires fatty alcohols. In parallel, it is also required for wax monoesters production since fatty alcohols also constitute a substrate for their synthesis.</text>
</comment>
<dbReference type="SMART" id="SM00228">
    <property type="entry name" value="PDZ"/>
    <property type="match status" value="6"/>
</dbReference>
<dbReference type="CDD" id="cd06733">
    <property type="entry name" value="PDZ3_MAGI-1_3-like"/>
    <property type="match status" value="1"/>
</dbReference>
<feature type="domain" description="PDZ" evidence="54">
    <location>
        <begin position="125"/>
        <end position="208"/>
    </location>
</feature>
<dbReference type="FunFam" id="2.30.42.10:FF:000012">
    <property type="entry name" value="Membrane associated guanylate kinase, WW and PDZ domain containing 1"/>
    <property type="match status" value="1"/>
</dbReference>
<evidence type="ECO:0000256" key="11">
    <source>
        <dbReference type="ARBA" id="ARBA00022490"/>
    </source>
</evidence>
<evidence type="ECO:0000256" key="18">
    <source>
        <dbReference type="ARBA" id="ARBA00022741"/>
    </source>
</evidence>
<dbReference type="InterPro" id="IPR008144">
    <property type="entry name" value="Guanylate_kin-like_dom"/>
</dbReference>
<evidence type="ECO:0000259" key="53">
    <source>
        <dbReference type="PROSITE" id="PS50052"/>
    </source>
</evidence>
<comment type="catalytic activity">
    <reaction evidence="36">
        <text>(9Z)-octadecenoyl-CoA + 2 NADPH + 2 H(+) = (9Z)-octadecen-1-ol + 2 NADP(+) + CoA</text>
        <dbReference type="Rhea" id="RHEA:36323"/>
        <dbReference type="ChEBI" id="CHEBI:15378"/>
        <dbReference type="ChEBI" id="CHEBI:57287"/>
        <dbReference type="ChEBI" id="CHEBI:57387"/>
        <dbReference type="ChEBI" id="CHEBI:57783"/>
        <dbReference type="ChEBI" id="CHEBI:58349"/>
        <dbReference type="ChEBI" id="CHEBI:73504"/>
    </reaction>
    <physiologicalReaction direction="left-to-right" evidence="36">
        <dbReference type="Rhea" id="RHEA:36324"/>
    </physiologicalReaction>
</comment>
<dbReference type="CDD" id="cd09071">
    <property type="entry name" value="FAR_C"/>
    <property type="match status" value="1"/>
</dbReference>
<evidence type="ECO:0000256" key="12">
    <source>
        <dbReference type="ARBA" id="ARBA00022516"/>
    </source>
</evidence>
<dbReference type="InterPro" id="IPR033640">
    <property type="entry name" value="FAR_C"/>
</dbReference>
<feature type="domain" description="WW" evidence="52">
    <location>
        <begin position="381"/>
        <end position="414"/>
    </location>
</feature>
<evidence type="ECO:0000256" key="37">
    <source>
        <dbReference type="ARBA" id="ARBA00047991"/>
    </source>
</evidence>
<evidence type="ECO:0000256" key="41">
    <source>
        <dbReference type="ARBA" id="ARBA00049928"/>
    </source>
</evidence>
<dbReference type="GO" id="GO:0005814">
    <property type="term" value="C:centriole"/>
    <property type="evidence" value="ECO:0007669"/>
    <property type="project" value="UniProtKB-SubCell"/>
</dbReference>
<sequence length="2054" mass="228376">MNTLLIPAVLQLRAHTTTSSTHSDPLTPLVTQSWPRFLYSSLHLNAAQEAAFRKRQTDDPAAVRECACANVLFSSLEHKTISAAQWDFRERRNFTYRRTHVISLVRAMSKSLKKRKNHWTNKVHESVLCKNEEGNLGLQLKGGAENGQFPVIGELLPDTQLFRSGKLLQDELLLEVNDTPVAGLTTRDVHAVVQHCKDTVRLKCVKQGGVIDKDLRHYLNLRFQKGSVDHELQQIIRDNLYLRTIPCTTRQPKEGEVPGVDYNFVTVDRFMELEKSGALLESGTYEDNFYGTPKPPVEPSSLLLNHRAPEEEEEEKPIVNGNGVAITPESSEHEDKSTDASGDPGSTQTNPAPDTTSEGSKDDKQSPQITPPKPEENDELGPLPDNWEMAYTEKGEVYFIDHNTKTTSWLDPRLAKKAKPPEECKEDELPYGWEKIDDPIYGSYYVDHINRRTQFENPVLEAKRRIQQQQQMQSQGLSSLPLPTIYREKPPFTRDPTQLKGSFLSTALQKSNMGFGFTIIGGDEPDEFLQVKSVIPDGPAAADGKMATGDVIVYINDMCVLGTTHADVVKLFQSVPIGQSVTMVLCRGYPLPYDPEDAANSNNNTTTTIISPLGIMEQRPIVVNGRATYDNYLDYLSRTARFVTDPSQEQVNAQQLLTPHPGDTHLDGSLPAGTGTTPPDSVSMASSGPTPGELLTLNMVKGVDGFGFTIADSATGQRVKQVLEPQGCPGLCEGDLIVEINKQLVQGFTHTQVVEQLKECAVGAETSLVVQRGGTEPTQSKPVYTLDSSGVEYQDIEVHLRRQKSGFGFRVLGGEEAGQPVSPETREKILIGAIIEKSPADVDGRLRPGDELLFVDGIPVMGKPHRYVIDLMHGAARNGQVNMVIRRRVQPAGEPCTENGRSSGSVSTQHSSPRSLSSTSDGLPNPNSPPRDVIINRKESEGFGFVIISSLNRPEVAATNTVPHKIGRIIEGSPADRSGKLKVGDRILAVNSQSIVNMPHAEIVKLIKDAGLTVTLRIIPQEEISNPPSAPSSEKESPLAQQHSPTTLPNATANPTTQPTTGSENVNQSTSLPHQSPIRPAPPPQSYPHEGSYRSEVKARQDVKPDIRQPPFTDYRQPPVDYRHPPVADYRQPPTLEYRHPPLLDYRQYAMPDYRMPPVQLTQDFDFFTVELEKSVKGFGFSIRGGREYKMDLFVLRLAEDGSAIRNGRMRVGDQIIEINGETTRDMTHARAIELIKSGGRRVRLLLKRGTGQVPEYDNTGPWDVRPTASPSLSEVAPPIDSLSMPLPPSHLVPALEPPYLSPVDKSRDICSRPEQSKSPQTIEKLNPELISSQGRRAGSSRAKKEGGRSTHKGIDDGCREGLKLMKSNRGRSKERSAKGKRESTRSPGETKLPHTNGNSNMDHYSGGTDLDHKKSRQLDRGLGESRPVLPPKTTTTNSSSSMSASGRKATVSPGPWKIPGSDKLPSTLRLVCAPGPLAGALAGPERESVREAAGGRRQSSGVQRPAPQPLHSSERSRPHQSMTSELESQDMDGLGDQSRDGPSRLTDITVDRSMSSVPDYYAGKSVLITGATGFMGKVLVEKLLRSCPEVKALYILVRPKAGQSMQQRVADMMKCKLFDRVREDNPDFHQKIIPISSELTQPGLAISHEDVEKLSACINIVFHCAATIRFDEPLKHALQLNVIATQQLLSLAQQMHHLENIDEVIYPPPVEPKKLIESLEWMDEGIVRDITPRLIGDRPNTYTYTKALAEYVVQQEQERLSIGIIRPSIVGASWQEPFPGWIDNFNGPSGVFIAAGKGILRTMRANNDAVADLIPVDVVINLTLTAGWYTAVHRPKTALVYNCTTGGINPFHWGEIEHHVMSSFKRNPLEQAFRRPNANITSNYLINQYWILVSHKLPAFIYDLFLRLSGQKPQMMRIFNRLHKAIGLLEYFSSQDWEWNSENMSMLMSQLTPEDRKTFNFDVRQLNWPEYIENYCIGTKKYVLNEDMSDIPAARQHLRKLRNIRYTFNTVLVVFIWRVFIARSQMARNIWYFVVSLCFKFLSYFRASSTLTK</sequence>
<dbReference type="CDD" id="cd06730">
    <property type="entry name" value="PDZ0_MAGI-1_3-like"/>
    <property type="match status" value="1"/>
</dbReference>
<feature type="domain" description="PDZ" evidence="54">
    <location>
        <begin position="1169"/>
        <end position="1251"/>
    </location>
</feature>
<keyword evidence="22" id="KW-0524">Neurogenesis</keyword>
<feature type="domain" description="PDZ" evidence="54">
    <location>
        <begin position="505"/>
        <end position="574"/>
    </location>
</feature>
<feature type="compositionally biased region" description="Low complexity" evidence="50">
    <location>
        <begin position="1434"/>
        <end position="1446"/>
    </location>
</feature>
<dbReference type="Gene3D" id="3.40.50.720">
    <property type="entry name" value="NAD(P)-binding Rossmann-like Domain"/>
    <property type="match status" value="1"/>
</dbReference>
<dbReference type="GO" id="GO:0031697">
    <property type="term" value="F:beta-1 adrenergic receptor binding"/>
    <property type="evidence" value="ECO:0007669"/>
    <property type="project" value="TreeGrafter"/>
</dbReference>
<feature type="compositionally biased region" description="Polar residues" evidence="50">
    <location>
        <begin position="899"/>
        <end position="922"/>
    </location>
</feature>
<evidence type="ECO:0000256" key="7">
    <source>
        <dbReference type="ARBA" id="ARBA00004603"/>
    </source>
</evidence>
<feature type="compositionally biased region" description="Basic and acidic residues" evidence="50">
    <location>
        <begin position="1091"/>
        <end position="1107"/>
    </location>
</feature>
<proteinExistence type="inferred from homology"/>
<keyword evidence="11" id="KW-0963">Cytoplasm</keyword>
<keyword evidence="10" id="KW-0796">Tight junction</keyword>
<dbReference type="GO" id="GO:0046332">
    <property type="term" value="F:SMAD binding"/>
    <property type="evidence" value="ECO:0007669"/>
    <property type="project" value="TreeGrafter"/>
</dbReference>
<keyword evidence="56" id="KW-1185">Reference proteome</keyword>
<evidence type="ECO:0000256" key="22">
    <source>
        <dbReference type="ARBA" id="ARBA00022902"/>
    </source>
</evidence>
<feature type="domain" description="Guanylate kinase-like" evidence="53">
    <location>
        <begin position="216"/>
        <end position="298"/>
    </location>
</feature>
<feature type="compositionally biased region" description="Basic and acidic residues" evidence="50">
    <location>
        <begin position="1343"/>
        <end position="1364"/>
    </location>
</feature>
<feature type="compositionally biased region" description="Basic and acidic residues" evidence="50">
    <location>
        <begin position="1410"/>
        <end position="1424"/>
    </location>
</feature>
<evidence type="ECO:0000256" key="45">
    <source>
        <dbReference type="ARBA" id="ARBA00070829"/>
    </source>
</evidence>
<evidence type="ECO:0000256" key="17">
    <source>
        <dbReference type="ARBA" id="ARBA00022737"/>
    </source>
</evidence>
<evidence type="ECO:0000256" key="6">
    <source>
        <dbReference type="ARBA" id="ARBA00004549"/>
    </source>
</evidence>
<dbReference type="GO" id="GO:0005524">
    <property type="term" value="F:ATP binding"/>
    <property type="evidence" value="ECO:0007669"/>
    <property type="project" value="UniProtKB-KW"/>
</dbReference>
<dbReference type="InterPro" id="IPR036291">
    <property type="entry name" value="NAD(P)-bd_dom_sf"/>
</dbReference>
<evidence type="ECO:0000256" key="40">
    <source>
        <dbReference type="ARBA" id="ARBA00049865"/>
    </source>
</evidence>
<dbReference type="CDD" id="cd05236">
    <property type="entry name" value="FAR-N_SDR_e"/>
    <property type="match status" value="1"/>
</dbReference>
<dbReference type="InterPro" id="IPR001202">
    <property type="entry name" value="WW_dom"/>
</dbReference>
<dbReference type="GO" id="GO:0005634">
    <property type="term" value="C:nucleus"/>
    <property type="evidence" value="ECO:0007669"/>
    <property type="project" value="UniProtKB-ARBA"/>
</dbReference>
<evidence type="ECO:0000256" key="5">
    <source>
        <dbReference type="ARBA" id="ARBA00004504"/>
    </source>
</evidence>
<dbReference type="GO" id="GO:0030159">
    <property type="term" value="F:signaling receptor complex adaptor activity"/>
    <property type="evidence" value="ECO:0007669"/>
    <property type="project" value="TreeGrafter"/>
</dbReference>
<dbReference type="FunFam" id="2.30.42.10:FF:000015">
    <property type="entry name" value="Membrane associated guanylate kinase, WW and PDZ domain containing 1"/>
    <property type="match status" value="1"/>
</dbReference>
<keyword evidence="27" id="KW-0443">Lipid metabolism</keyword>
<evidence type="ECO:0000256" key="32">
    <source>
        <dbReference type="ARBA" id="ARBA00034102"/>
    </source>
</evidence>
<dbReference type="GO" id="GO:0007165">
    <property type="term" value="P:signal transduction"/>
    <property type="evidence" value="ECO:0007669"/>
    <property type="project" value="TreeGrafter"/>
</dbReference>
<dbReference type="CDD" id="cd00201">
    <property type="entry name" value="WW"/>
    <property type="match status" value="2"/>
</dbReference>
<dbReference type="SUPFAM" id="SSF51045">
    <property type="entry name" value="WW domain"/>
    <property type="match status" value="2"/>
</dbReference>
<evidence type="ECO:0000256" key="20">
    <source>
        <dbReference type="ARBA" id="ARBA00022840"/>
    </source>
</evidence>
<keyword evidence="21" id="KW-0521">NADP</keyword>
<dbReference type="InterPro" id="IPR027417">
    <property type="entry name" value="P-loop_NTPase"/>
</dbReference>
<dbReference type="FunFam" id="3.30.63.10:FF:000003">
    <property type="entry name" value="Membrane-associated guanylate kinase, WW and PDZ domain-containing protein 3 isoform 1"/>
    <property type="match status" value="1"/>
</dbReference>
<dbReference type="InterPro" id="IPR008145">
    <property type="entry name" value="GK/Ca_channel_bsu"/>
</dbReference>
<dbReference type="CDD" id="cd06735">
    <property type="entry name" value="PDZ5_MAGI-1_3-like"/>
    <property type="match status" value="1"/>
</dbReference>
<comment type="catalytic activity">
    <reaction evidence="41">
        <text>16-methylheptadecanoyl-CoA + 2 NADPH + 2 H(+) = 16-methylheptadecan-1-ol + 2 NADP(+) + CoA</text>
        <dbReference type="Rhea" id="RHEA:81763"/>
        <dbReference type="ChEBI" id="CHEBI:15378"/>
        <dbReference type="ChEBI" id="CHEBI:57287"/>
        <dbReference type="ChEBI" id="CHEBI:57783"/>
        <dbReference type="ChEBI" id="CHEBI:58349"/>
        <dbReference type="ChEBI" id="CHEBI:84911"/>
        <dbReference type="ChEBI" id="CHEBI:231998"/>
    </reaction>
    <physiologicalReaction direction="left-to-right" evidence="41">
        <dbReference type="Rhea" id="RHEA:81764"/>
    </physiologicalReaction>
</comment>
<feature type="compositionally biased region" description="Polar residues" evidence="50">
    <location>
        <begin position="1394"/>
        <end position="1403"/>
    </location>
</feature>
<dbReference type="Gene3D" id="2.30.42.10">
    <property type="match status" value="6"/>
</dbReference>
<comment type="subcellular location">
    <subcellularLocation>
        <location evidence="3">Cell junction</location>
        <location evidence="3">Tight junction</location>
    </subcellularLocation>
    <subcellularLocation>
        <location evidence="5">Cell projection</location>
        <location evidence="5">Cilium</location>
        <location evidence="5">Photoreceptor outer segment</location>
    </subcellularLocation>
    <subcellularLocation>
        <location evidence="1">Cytoplasm</location>
        <location evidence="1">Cytoskeleton</location>
        <location evidence="1">Microtubule organizing center</location>
        <location evidence="1">Centrosome</location>
        <location evidence="1">Centriole</location>
    </subcellularLocation>
    <subcellularLocation>
        <location evidence="7">Late endosome</location>
    </subcellularLocation>
    <subcellularLocation>
        <location evidence="2">Membrane</location>
        <topology evidence="2">Peripheral membrane protein</topology>
    </subcellularLocation>
    <subcellularLocation>
        <location evidence="6">Peroxisome membrane</location>
        <topology evidence="6">Single-pass membrane protein</topology>
    </subcellularLocation>
    <subcellularLocation>
        <location evidence="4">Photoreceptor inner segment</location>
    </subcellularLocation>
    <subcellularLocation>
        <location evidence="32">Synapse</location>
        <location evidence="32">Synaptosome</location>
    </subcellularLocation>
</comment>
<evidence type="ECO:0000256" key="16">
    <source>
        <dbReference type="ARBA" id="ARBA00022692"/>
    </source>
</evidence>
<dbReference type="CDD" id="cd06734">
    <property type="entry name" value="PDZ4_MAGI-1_3-like"/>
    <property type="match status" value="1"/>
</dbReference>
<dbReference type="Pfam" id="PF07993">
    <property type="entry name" value="NAD_binding_4"/>
    <property type="match status" value="1"/>
</dbReference>
<evidence type="ECO:0000256" key="19">
    <source>
        <dbReference type="ARBA" id="ARBA00022753"/>
    </source>
</evidence>
<evidence type="ECO:0000256" key="35">
    <source>
        <dbReference type="ARBA" id="ARBA00047362"/>
    </source>
</evidence>
<evidence type="ECO:0000256" key="36">
    <source>
        <dbReference type="ARBA" id="ARBA00047934"/>
    </source>
</evidence>
<keyword evidence="14" id="KW-0254">Endocytosis</keyword>
<dbReference type="Proteomes" id="UP001460270">
    <property type="component" value="Unassembled WGS sequence"/>
</dbReference>
<keyword evidence="24 51" id="KW-1133">Transmembrane helix</keyword>
<dbReference type="GO" id="GO:0006897">
    <property type="term" value="P:endocytosis"/>
    <property type="evidence" value="ECO:0007669"/>
    <property type="project" value="UniProtKB-KW"/>
</dbReference>
<evidence type="ECO:0000256" key="39">
    <source>
        <dbReference type="ARBA" id="ARBA00049089"/>
    </source>
</evidence>
<organism evidence="55 56">
    <name type="scientific">Mugilogobius chulae</name>
    <name type="common">yellowstripe goby</name>
    <dbReference type="NCBI Taxonomy" id="88201"/>
    <lineage>
        <taxon>Eukaryota</taxon>
        <taxon>Metazoa</taxon>
        <taxon>Chordata</taxon>
        <taxon>Craniata</taxon>
        <taxon>Vertebrata</taxon>
        <taxon>Euteleostomi</taxon>
        <taxon>Actinopterygii</taxon>
        <taxon>Neopterygii</taxon>
        <taxon>Teleostei</taxon>
        <taxon>Neoteleostei</taxon>
        <taxon>Acanthomorphata</taxon>
        <taxon>Gobiaria</taxon>
        <taxon>Gobiiformes</taxon>
        <taxon>Gobioidei</taxon>
        <taxon>Gobiidae</taxon>
        <taxon>Gobionellinae</taxon>
        <taxon>Mugilogobius</taxon>
    </lineage>
</organism>
<keyword evidence="26" id="KW-0770">Synapse</keyword>
<keyword evidence="16 51" id="KW-0812">Transmembrane</keyword>
<dbReference type="FunFam" id="3.40.50.720:FF:000123">
    <property type="entry name" value="Fatty acyl-CoA reductase"/>
    <property type="match status" value="1"/>
</dbReference>
<dbReference type="PANTHER" id="PTHR10316:SF27">
    <property type="entry name" value="MEMBRANE-ASSOCIATED GUANYLATE KINASE, WW AND PDZ DOMAIN-CONTAINING PROTEIN 2"/>
    <property type="match status" value="1"/>
</dbReference>
<keyword evidence="13" id="KW-0597">Phosphoprotein</keyword>
<dbReference type="SUPFAM" id="SSF52540">
    <property type="entry name" value="P-loop containing nucleoside triphosphate hydrolases"/>
    <property type="match status" value="1"/>
</dbReference>
<evidence type="ECO:0000256" key="27">
    <source>
        <dbReference type="ARBA" id="ARBA00023098"/>
    </source>
</evidence>
<evidence type="ECO:0000256" key="51">
    <source>
        <dbReference type="SAM" id="Phobius"/>
    </source>
</evidence>
<evidence type="ECO:0000256" key="33">
    <source>
        <dbReference type="ARBA" id="ARBA00039917"/>
    </source>
</evidence>
<keyword evidence="23" id="KW-0965">Cell junction</keyword>
<evidence type="ECO:0000313" key="56">
    <source>
        <dbReference type="Proteomes" id="UP001460270"/>
    </source>
</evidence>
<dbReference type="GO" id="GO:0005770">
    <property type="term" value="C:late endosome"/>
    <property type="evidence" value="ECO:0007669"/>
    <property type="project" value="UniProtKB-SubCell"/>
</dbReference>
<evidence type="ECO:0000256" key="28">
    <source>
        <dbReference type="ARBA" id="ARBA00023136"/>
    </source>
</evidence>
<evidence type="ECO:0000256" key="13">
    <source>
        <dbReference type="ARBA" id="ARBA00022553"/>
    </source>
</evidence>
<comment type="function">
    <text evidence="43">Plays a role in coupling actin fibers to cell junctions in endothelial cells, via its interaction with AMOTL2 and CDH5. May regulate acid-induced ASIC3 currents by modulating its expression at the cell surface.</text>
</comment>
<dbReference type="FunFam" id="2.30.42.10:FF:000113">
    <property type="entry name" value="Membrane associated guanylate kinase, WW and PDZ domain containing 2"/>
    <property type="match status" value="1"/>
</dbReference>
<feature type="region of interest" description="Disordered" evidence="50">
    <location>
        <begin position="658"/>
        <end position="690"/>
    </location>
</feature>
<evidence type="ECO:0000256" key="2">
    <source>
        <dbReference type="ARBA" id="ARBA00004170"/>
    </source>
</evidence>
<evidence type="ECO:0000256" key="15">
    <source>
        <dbReference type="ARBA" id="ARBA00022599"/>
    </source>
</evidence>
<feature type="compositionally biased region" description="Polar residues" evidence="50">
    <location>
        <begin position="1062"/>
        <end position="1074"/>
    </location>
</feature>
<evidence type="ECO:0000256" key="43">
    <source>
        <dbReference type="ARBA" id="ARBA00058771"/>
    </source>
</evidence>
<dbReference type="FunFam" id="2.20.70.10:FF:000001">
    <property type="entry name" value="Membrane-associated guanylate kinase, WW and PDZ domain-containing protein 1"/>
    <property type="match status" value="1"/>
</dbReference>
<dbReference type="GO" id="GO:0043113">
    <property type="term" value="P:receptor clustering"/>
    <property type="evidence" value="ECO:0007669"/>
    <property type="project" value="TreeGrafter"/>
</dbReference>
<dbReference type="Pfam" id="PF00595">
    <property type="entry name" value="PDZ"/>
    <property type="match status" value="5"/>
</dbReference>
<dbReference type="CDD" id="cd06732">
    <property type="entry name" value="PDZ2_MAGI-1_3-like"/>
    <property type="match status" value="1"/>
</dbReference>
<dbReference type="GO" id="GO:0001917">
    <property type="term" value="C:photoreceptor inner segment"/>
    <property type="evidence" value="ECO:0007669"/>
    <property type="project" value="UniProtKB-SubCell"/>
</dbReference>
<dbReference type="EMBL" id="JBBPFD010000015">
    <property type="protein sequence ID" value="KAK7895527.1"/>
    <property type="molecule type" value="Genomic_DNA"/>
</dbReference>
<comment type="catalytic activity">
    <reaction evidence="37">
        <text>octadecanoyl-CoA + 2 NADPH + 2 H(+) = octadecan-1-ol + 2 NADP(+) + CoA</text>
        <dbReference type="Rhea" id="RHEA:36319"/>
        <dbReference type="ChEBI" id="CHEBI:15378"/>
        <dbReference type="ChEBI" id="CHEBI:32154"/>
        <dbReference type="ChEBI" id="CHEBI:57287"/>
        <dbReference type="ChEBI" id="CHEBI:57394"/>
        <dbReference type="ChEBI" id="CHEBI:57783"/>
        <dbReference type="ChEBI" id="CHEBI:58349"/>
        <dbReference type="EC" id="1.2.1.84"/>
    </reaction>
    <physiologicalReaction direction="left-to-right" evidence="37">
        <dbReference type="Rhea" id="RHEA:36320"/>
    </physiologicalReaction>
</comment>
<evidence type="ECO:0000256" key="50">
    <source>
        <dbReference type="SAM" id="MobiDB-lite"/>
    </source>
</evidence>
<evidence type="ECO:0000256" key="4">
    <source>
        <dbReference type="ARBA" id="ARBA00004437"/>
    </source>
</evidence>
<evidence type="ECO:0000256" key="14">
    <source>
        <dbReference type="ARBA" id="ARBA00022583"/>
    </source>
</evidence>
<evidence type="ECO:0000259" key="52">
    <source>
        <dbReference type="PROSITE" id="PS50020"/>
    </source>
</evidence>
<evidence type="ECO:0000256" key="26">
    <source>
        <dbReference type="ARBA" id="ARBA00023018"/>
    </source>
</evidence>
<feature type="domain" description="PDZ" evidence="54">
    <location>
        <begin position="696"/>
        <end position="759"/>
    </location>
</feature>
<evidence type="ECO:0000313" key="55">
    <source>
        <dbReference type="EMBL" id="KAK7895527.1"/>
    </source>
</evidence>
<keyword evidence="20" id="KW-0067">ATP-binding</keyword>
<dbReference type="SUPFAM" id="SSF51735">
    <property type="entry name" value="NAD(P)-binding Rossmann-fold domains"/>
    <property type="match status" value="1"/>
</dbReference>
<evidence type="ECO:0000256" key="8">
    <source>
        <dbReference type="ARBA" id="ARBA00005928"/>
    </source>
</evidence>
<comment type="similarity">
    <text evidence="8">Belongs to the fatty acyl-CoA reductase family.</text>
</comment>
<keyword evidence="30" id="KW-0206">Cytoskeleton</keyword>
<accession>A0AAW0NDX8</accession>
<dbReference type="Gene3D" id="3.30.63.10">
    <property type="entry name" value="Guanylate Kinase phosphate binding domain"/>
    <property type="match status" value="1"/>
</dbReference>
<dbReference type="GO" id="GO:0005886">
    <property type="term" value="C:plasma membrane"/>
    <property type="evidence" value="ECO:0007669"/>
    <property type="project" value="UniProtKB-ARBA"/>
</dbReference>
<dbReference type="Pfam" id="PF03015">
    <property type="entry name" value="Sterile"/>
    <property type="match status" value="1"/>
</dbReference>
<comment type="catalytic activity">
    <reaction evidence="40">
        <text>18-methylnonadecanoyl-CoA + 2 NADPH + 2 H(+) = 18-methylnonadecan-1-ol + 2 NADP(+) + CoA</text>
        <dbReference type="Rhea" id="RHEA:81767"/>
        <dbReference type="ChEBI" id="CHEBI:15378"/>
        <dbReference type="ChEBI" id="CHEBI:57287"/>
        <dbReference type="ChEBI" id="CHEBI:57783"/>
        <dbReference type="ChEBI" id="CHEBI:58349"/>
        <dbReference type="ChEBI" id="CHEBI:84914"/>
        <dbReference type="ChEBI" id="CHEBI:231999"/>
    </reaction>
    <physiologicalReaction direction="left-to-right" evidence="40">
        <dbReference type="Rhea" id="RHEA:81768"/>
    </physiologicalReaction>
</comment>
<evidence type="ECO:0000256" key="46">
    <source>
        <dbReference type="ARBA" id="ARBA00078448"/>
    </source>
</evidence>
<evidence type="ECO:0000256" key="9">
    <source>
        <dbReference type="ARBA" id="ARBA00012868"/>
    </source>
</evidence>
<feature type="region of interest" description="Disordered" evidence="50">
    <location>
        <begin position="1298"/>
        <end position="1462"/>
    </location>
</feature>
<evidence type="ECO:0000256" key="47">
    <source>
        <dbReference type="ARBA" id="ARBA00079516"/>
    </source>
</evidence>
<feature type="compositionally biased region" description="Basic and acidic residues" evidence="50">
    <location>
        <begin position="1485"/>
        <end position="1495"/>
    </location>
</feature>
<dbReference type="PANTHER" id="PTHR10316">
    <property type="entry name" value="MEMBRANE ASSOCIATED GUANYLATE KINASE-RELATED"/>
    <property type="match status" value="1"/>
</dbReference>
<feature type="transmembrane region" description="Helical" evidence="51">
    <location>
        <begin position="2031"/>
        <end position="2048"/>
    </location>
</feature>
<protein>
    <recommendedName>
        <fullName evidence="33">Fatty acyl-CoA reductase 1</fullName>
        <ecNumber evidence="9">1.2.1.84</ecNumber>
    </recommendedName>
    <alternativeName>
        <fullName evidence="49">Atrophin-1-interacting protein 1</fullName>
    </alternativeName>
    <alternativeName>
        <fullName evidence="46">BAI1-associated protein 1</fullName>
    </alternativeName>
    <alternativeName>
        <fullName evidence="48">Membrane-associated guanylate kinase inverted 1</fullName>
    </alternativeName>
    <alternativeName>
        <fullName evidence="47">Membrane-associated guanylate kinase inverted 2</fullName>
    </alternativeName>
    <alternativeName>
        <fullName evidence="45">Membrane-associated guanylate kinase, WW and PDZ domain-containing protein 1</fullName>
    </alternativeName>
    <alternativeName>
        <fullName evidence="44">Membrane-associated guanylate kinase, WW and PDZ domain-containing protein 2</fullName>
    </alternativeName>
</protein>
<evidence type="ECO:0000256" key="10">
    <source>
        <dbReference type="ARBA" id="ARBA00022427"/>
    </source>
</evidence>
<feature type="compositionally biased region" description="Basic and acidic residues" evidence="50">
    <location>
        <begin position="1305"/>
        <end position="1316"/>
    </location>
</feature>
<dbReference type="SUPFAM" id="SSF50156">
    <property type="entry name" value="PDZ domain-like"/>
    <property type="match status" value="6"/>
</dbReference>
<comment type="catalytic activity">
    <reaction evidence="42">
        <text>eicosanoyl-CoA + 2 NADPH + 2 H(+) = eicosan-1-ol + 2 NADP(+) + CoA</text>
        <dbReference type="Rhea" id="RHEA:81727"/>
        <dbReference type="ChEBI" id="CHEBI:15378"/>
        <dbReference type="ChEBI" id="CHEBI:57287"/>
        <dbReference type="ChEBI" id="CHEBI:57380"/>
        <dbReference type="ChEBI" id="CHEBI:57783"/>
        <dbReference type="ChEBI" id="CHEBI:58349"/>
        <dbReference type="ChEBI" id="CHEBI:75627"/>
    </reaction>
    <physiologicalReaction direction="left-to-right" evidence="42">
        <dbReference type="Rhea" id="RHEA:81728"/>
    </physiologicalReaction>
</comment>
<dbReference type="GO" id="GO:0030425">
    <property type="term" value="C:dendrite"/>
    <property type="evidence" value="ECO:0007669"/>
    <property type="project" value="TreeGrafter"/>
</dbReference>
<evidence type="ECO:0000256" key="31">
    <source>
        <dbReference type="ARBA" id="ARBA00023273"/>
    </source>
</evidence>
<evidence type="ECO:0000256" key="42">
    <source>
        <dbReference type="ARBA" id="ARBA00049930"/>
    </source>
</evidence>
<dbReference type="GO" id="GO:0008610">
    <property type="term" value="P:lipid biosynthetic process"/>
    <property type="evidence" value="ECO:0007669"/>
    <property type="project" value="UniProtKB-ARBA"/>
</dbReference>
<feature type="compositionally biased region" description="Low complexity" evidence="50">
    <location>
        <begin position="1332"/>
        <end position="1341"/>
    </location>
</feature>
<evidence type="ECO:0000256" key="48">
    <source>
        <dbReference type="ARBA" id="ARBA00079517"/>
    </source>
</evidence>
<evidence type="ECO:0000256" key="34">
    <source>
        <dbReference type="ARBA" id="ARBA00045581"/>
    </source>
</evidence>
<dbReference type="GO" id="GO:1901568">
    <property type="term" value="P:fatty acid derivative metabolic process"/>
    <property type="evidence" value="ECO:0007669"/>
    <property type="project" value="UniProtKB-ARBA"/>
</dbReference>
<feature type="compositionally biased region" description="Low complexity" evidence="50">
    <location>
        <begin position="1045"/>
        <end position="1061"/>
    </location>
</feature>
<keyword evidence="15" id="KW-0771">Synaptosome</keyword>
<dbReference type="Pfam" id="PF00625">
    <property type="entry name" value="Guanylate_kin"/>
    <property type="match status" value="1"/>
</dbReference>
<evidence type="ECO:0000256" key="3">
    <source>
        <dbReference type="ARBA" id="ARBA00004435"/>
    </source>
</evidence>
<keyword evidence="12" id="KW-0444">Lipid biosynthesis</keyword>
<dbReference type="GO" id="GO:0070699">
    <property type="term" value="F:type II activin receptor binding"/>
    <property type="evidence" value="ECO:0007669"/>
    <property type="project" value="TreeGrafter"/>
</dbReference>
<evidence type="ECO:0000256" key="21">
    <source>
        <dbReference type="ARBA" id="ARBA00022857"/>
    </source>
</evidence>
<dbReference type="PROSITE" id="PS50106">
    <property type="entry name" value="PDZ"/>
    <property type="match status" value="6"/>
</dbReference>
<dbReference type="FunFam" id="2.20.70.10:FF:000002">
    <property type="entry name" value="Membrane-associated guanylate kinase, WW and PDZ domain-containing protein 3 isoform 1"/>
    <property type="match status" value="1"/>
</dbReference>
<reference evidence="56" key="1">
    <citation type="submission" date="2024-04" db="EMBL/GenBank/DDBJ databases">
        <title>Salinicola lusitanus LLJ914,a marine bacterium isolated from the Okinawa Trough.</title>
        <authorList>
            <person name="Li J."/>
        </authorList>
    </citation>
    <scope>NUCLEOTIDE SEQUENCE [LARGE SCALE GENOMIC DNA]</scope>
</reference>
<feature type="domain" description="PDZ" evidence="54">
    <location>
        <begin position="932"/>
        <end position="1022"/>
    </location>
</feature>
<feature type="region of interest" description="Disordered" evidence="50">
    <location>
        <begin position="308"/>
        <end position="386"/>
    </location>
</feature>
<dbReference type="GO" id="GO:0007399">
    <property type="term" value="P:nervous system development"/>
    <property type="evidence" value="ECO:0007669"/>
    <property type="project" value="UniProtKB-KW"/>
</dbReference>
<evidence type="ECO:0000256" key="23">
    <source>
        <dbReference type="ARBA" id="ARBA00022949"/>
    </source>
</evidence>
<evidence type="ECO:0000256" key="30">
    <source>
        <dbReference type="ARBA" id="ARBA00023212"/>
    </source>
</evidence>
<feature type="region of interest" description="Disordered" evidence="50">
    <location>
        <begin position="1256"/>
        <end position="1282"/>
    </location>
</feature>
<evidence type="ECO:0000256" key="44">
    <source>
        <dbReference type="ARBA" id="ARBA00070827"/>
    </source>
</evidence>
<keyword evidence="25" id="KW-0560">Oxidoreductase</keyword>
<feature type="region of interest" description="Disordered" evidence="50">
    <location>
        <begin position="1023"/>
        <end position="1136"/>
    </location>
</feature>
<dbReference type="Gene3D" id="2.20.70.10">
    <property type="match status" value="2"/>
</dbReference>
<evidence type="ECO:0000256" key="1">
    <source>
        <dbReference type="ARBA" id="ARBA00004114"/>
    </source>
</evidence>
<feature type="compositionally biased region" description="Polar residues" evidence="50">
    <location>
        <begin position="344"/>
        <end position="358"/>
    </location>
</feature>
<dbReference type="PROSITE" id="PS00856">
    <property type="entry name" value="GUANYLATE_KINASE_1"/>
    <property type="match status" value="1"/>
</dbReference>
<dbReference type="FunFam" id="2.30.42.10:FF:000005">
    <property type="entry name" value="Membrane associated guanylate kinase, WW and PDZ domain containing 1"/>
    <property type="match status" value="1"/>
</dbReference>
<evidence type="ECO:0000256" key="49">
    <source>
        <dbReference type="ARBA" id="ARBA00080410"/>
    </source>
</evidence>
<dbReference type="InterPro" id="IPR001478">
    <property type="entry name" value="PDZ"/>
</dbReference>
<dbReference type="GO" id="GO:0005778">
    <property type="term" value="C:peroxisomal membrane"/>
    <property type="evidence" value="ECO:0007669"/>
    <property type="project" value="UniProtKB-SubCell"/>
</dbReference>
<evidence type="ECO:0000256" key="25">
    <source>
        <dbReference type="ARBA" id="ARBA00023002"/>
    </source>
</evidence>
<comment type="catalytic activity">
    <reaction evidence="39">
        <text>a long-chain fatty acyl-CoA + 2 NADPH + 2 H(+) = a long-chain primary fatty alcohol + 2 NADP(+) + CoA</text>
        <dbReference type="Rhea" id="RHEA:52716"/>
        <dbReference type="ChEBI" id="CHEBI:15378"/>
        <dbReference type="ChEBI" id="CHEBI:57287"/>
        <dbReference type="ChEBI" id="CHEBI:57783"/>
        <dbReference type="ChEBI" id="CHEBI:58349"/>
        <dbReference type="ChEBI" id="CHEBI:77396"/>
        <dbReference type="ChEBI" id="CHEBI:83139"/>
        <dbReference type="EC" id="1.2.1.84"/>
    </reaction>
    <physiologicalReaction direction="left-to-right" evidence="39">
        <dbReference type="Rhea" id="RHEA:52717"/>
    </physiologicalReaction>
</comment>
<keyword evidence="31" id="KW-0966">Cell projection</keyword>
<keyword evidence="29" id="KW-0576">Peroxisome</keyword>
<dbReference type="InterPro" id="IPR020590">
    <property type="entry name" value="Guanylate_kinase_CS"/>
</dbReference>
<name>A0AAW0NDX8_9GOBI</name>
<dbReference type="InterPro" id="IPR013120">
    <property type="entry name" value="FAR_NAD-bd"/>
</dbReference>
<feature type="domain" description="WW" evidence="52">
    <location>
        <begin position="427"/>
        <end position="460"/>
    </location>
</feature>
<dbReference type="PROSITE" id="PS50052">
    <property type="entry name" value="GUANYLATE_KINASE_2"/>
    <property type="match status" value="1"/>
</dbReference>
<keyword evidence="28 51" id="KW-0472">Membrane</keyword>